<evidence type="ECO:0000313" key="2">
    <source>
        <dbReference type="Proteomes" id="UP001341840"/>
    </source>
</evidence>
<dbReference type="EMBL" id="JASCZI010001712">
    <property type="protein sequence ID" value="MED6115388.1"/>
    <property type="molecule type" value="Genomic_DNA"/>
</dbReference>
<accession>A0ABU6QU38</accession>
<evidence type="ECO:0000313" key="1">
    <source>
        <dbReference type="EMBL" id="MED6115388.1"/>
    </source>
</evidence>
<keyword evidence="2" id="KW-1185">Reference proteome</keyword>
<dbReference type="Proteomes" id="UP001341840">
    <property type="component" value="Unassembled WGS sequence"/>
</dbReference>
<gene>
    <name evidence="1" type="ORF">PIB30_089993</name>
</gene>
<protein>
    <submittedName>
        <fullName evidence="1">Uncharacterized protein</fullName>
    </submittedName>
</protein>
<reference evidence="1 2" key="1">
    <citation type="journal article" date="2023" name="Plants (Basel)">
        <title>Bridging the Gap: Combining Genomics and Transcriptomics Approaches to Understand Stylosanthes scabra, an Orphan Legume from the Brazilian Caatinga.</title>
        <authorList>
            <person name="Ferreira-Neto J.R.C."/>
            <person name="da Silva M.D."/>
            <person name="Binneck E."/>
            <person name="de Melo N.F."/>
            <person name="da Silva R.H."/>
            <person name="de Melo A.L.T.M."/>
            <person name="Pandolfi V."/>
            <person name="Bustamante F.O."/>
            <person name="Brasileiro-Vidal A.C."/>
            <person name="Benko-Iseppon A.M."/>
        </authorList>
    </citation>
    <scope>NUCLEOTIDE SEQUENCE [LARGE SCALE GENOMIC DNA]</scope>
    <source>
        <tissue evidence="1">Leaves</tissue>
    </source>
</reference>
<name>A0ABU6QU38_9FABA</name>
<sequence>MESTRRRVEPIRFWTKPKSDFLNRFVVLVSRLELLDLENFENLQVERVDSVSRGIDSKPLSRLKQNLNYRANDSAYGDSRPSGVVSACGVLISTWGSSRGASCQRPGYQPSEEKIINDRGRLIGPPGKYERWLSGASTGSVDVRVKRGALVPYWEPHEIVVLTPLLLKYLDAGDTLSSTGSGLSWVVEAWGVTKRIRARGRE</sequence>
<organism evidence="1 2">
    <name type="scientific">Stylosanthes scabra</name>
    <dbReference type="NCBI Taxonomy" id="79078"/>
    <lineage>
        <taxon>Eukaryota</taxon>
        <taxon>Viridiplantae</taxon>
        <taxon>Streptophyta</taxon>
        <taxon>Embryophyta</taxon>
        <taxon>Tracheophyta</taxon>
        <taxon>Spermatophyta</taxon>
        <taxon>Magnoliopsida</taxon>
        <taxon>eudicotyledons</taxon>
        <taxon>Gunneridae</taxon>
        <taxon>Pentapetalae</taxon>
        <taxon>rosids</taxon>
        <taxon>fabids</taxon>
        <taxon>Fabales</taxon>
        <taxon>Fabaceae</taxon>
        <taxon>Papilionoideae</taxon>
        <taxon>50 kb inversion clade</taxon>
        <taxon>dalbergioids sensu lato</taxon>
        <taxon>Dalbergieae</taxon>
        <taxon>Pterocarpus clade</taxon>
        <taxon>Stylosanthes</taxon>
    </lineage>
</organism>
<comment type="caution">
    <text evidence="1">The sequence shown here is derived from an EMBL/GenBank/DDBJ whole genome shotgun (WGS) entry which is preliminary data.</text>
</comment>
<proteinExistence type="predicted"/>